<dbReference type="SUPFAM" id="SSF52317">
    <property type="entry name" value="Class I glutamine amidotransferase-like"/>
    <property type="match status" value="1"/>
</dbReference>
<comment type="caution">
    <text evidence="2">The sequence shown here is derived from an EMBL/GenBank/DDBJ whole genome shotgun (WGS) entry which is preliminary data.</text>
</comment>
<gene>
    <name evidence="2" type="ORF">N8I77_002965</name>
</gene>
<evidence type="ECO:0000313" key="3">
    <source>
        <dbReference type="Proteomes" id="UP001265746"/>
    </source>
</evidence>
<protein>
    <recommendedName>
        <fullName evidence="1">Glutamine amidotransferase domain-containing protein</fullName>
    </recommendedName>
</protein>
<reference evidence="2" key="1">
    <citation type="submission" date="2023-06" db="EMBL/GenBank/DDBJ databases">
        <authorList>
            <person name="Noh H."/>
        </authorList>
    </citation>
    <scope>NUCLEOTIDE SEQUENCE</scope>
    <source>
        <strain evidence="2">DUCC20226</strain>
    </source>
</reference>
<dbReference type="AlphaFoldDB" id="A0AAD9SI97"/>
<keyword evidence="3" id="KW-1185">Reference proteome</keyword>
<dbReference type="InterPro" id="IPR029062">
    <property type="entry name" value="Class_I_gatase-like"/>
</dbReference>
<dbReference type="GO" id="GO:0005634">
    <property type="term" value="C:nucleus"/>
    <property type="evidence" value="ECO:0007669"/>
    <property type="project" value="TreeGrafter"/>
</dbReference>
<evidence type="ECO:0000313" key="2">
    <source>
        <dbReference type="EMBL" id="KAK2609468.1"/>
    </source>
</evidence>
<dbReference type="Gene3D" id="3.40.50.880">
    <property type="match status" value="1"/>
</dbReference>
<dbReference type="GO" id="GO:0005829">
    <property type="term" value="C:cytosol"/>
    <property type="evidence" value="ECO:0007669"/>
    <property type="project" value="TreeGrafter"/>
</dbReference>
<dbReference type="EMBL" id="JAUJFL010000002">
    <property type="protein sequence ID" value="KAK2609468.1"/>
    <property type="molecule type" value="Genomic_DNA"/>
</dbReference>
<name>A0AAD9SI97_PHOAM</name>
<feature type="domain" description="Glutamine amidotransferase" evidence="1">
    <location>
        <begin position="40"/>
        <end position="192"/>
    </location>
</feature>
<dbReference type="InterPro" id="IPR044992">
    <property type="entry name" value="ChyE-like"/>
</dbReference>
<dbReference type="PROSITE" id="PS51273">
    <property type="entry name" value="GATASE_TYPE_1"/>
    <property type="match status" value="1"/>
</dbReference>
<sequence length="241" mass="26955">MGSKQAPRILLLKNYPSTSPVDQAMTESFRSNIKAFLPDAQLDVCGIANGETIPDPSAYELVILSGGYVNLLEDEQPKWVLDVLEMIRQIARGNLQTKLLGICWGHQAIHRALGGRLAWVGEKHRIGIQDIQLSPAGQKFFHRNSLLLHKYHIRYVPELALDFTTLSEDCEITLASSGKILTFQGHPELTYEISKTLIEKAGGTYERRDRSQLSHDGVVLDDISTPHDGSEVWGEILRWAV</sequence>
<dbReference type="Pfam" id="PF00117">
    <property type="entry name" value="GATase"/>
    <property type="match status" value="1"/>
</dbReference>
<evidence type="ECO:0000259" key="1">
    <source>
        <dbReference type="Pfam" id="PF00117"/>
    </source>
</evidence>
<accession>A0AAD9SI97</accession>
<dbReference type="PANTHER" id="PTHR42695">
    <property type="entry name" value="GLUTAMINE AMIDOTRANSFERASE YLR126C-RELATED"/>
    <property type="match status" value="1"/>
</dbReference>
<dbReference type="InterPro" id="IPR017926">
    <property type="entry name" value="GATASE"/>
</dbReference>
<organism evidence="2 3">
    <name type="scientific">Phomopsis amygdali</name>
    <name type="common">Fusicoccum amygdali</name>
    <dbReference type="NCBI Taxonomy" id="1214568"/>
    <lineage>
        <taxon>Eukaryota</taxon>
        <taxon>Fungi</taxon>
        <taxon>Dikarya</taxon>
        <taxon>Ascomycota</taxon>
        <taxon>Pezizomycotina</taxon>
        <taxon>Sordariomycetes</taxon>
        <taxon>Sordariomycetidae</taxon>
        <taxon>Diaporthales</taxon>
        <taxon>Diaporthaceae</taxon>
        <taxon>Diaporthe</taxon>
    </lineage>
</organism>
<dbReference type="PANTHER" id="PTHR42695:SF5">
    <property type="entry name" value="GLUTAMINE AMIDOTRANSFERASE YLR126C-RELATED"/>
    <property type="match status" value="1"/>
</dbReference>
<dbReference type="Proteomes" id="UP001265746">
    <property type="component" value="Unassembled WGS sequence"/>
</dbReference>
<proteinExistence type="predicted"/>